<dbReference type="Pfam" id="PF00096">
    <property type="entry name" value="zf-C2H2"/>
    <property type="match status" value="1"/>
</dbReference>
<keyword evidence="2" id="KW-0677">Repeat</keyword>
<dbReference type="EMBL" id="JARQZJ010000135">
    <property type="protein sequence ID" value="KAK9892479.1"/>
    <property type="molecule type" value="Genomic_DNA"/>
</dbReference>
<evidence type="ECO:0000259" key="9">
    <source>
        <dbReference type="PROSITE" id="PS51915"/>
    </source>
</evidence>
<keyword evidence="11" id="KW-1185">Reference proteome</keyword>
<evidence type="ECO:0000256" key="4">
    <source>
        <dbReference type="ARBA" id="ARBA00022833"/>
    </source>
</evidence>
<feature type="compositionally biased region" description="Acidic residues" evidence="7">
    <location>
        <begin position="924"/>
        <end position="939"/>
    </location>
</feature>
<comment type="caution">
    <text evidence="10">The sequence shown here is derived from an EMBL/GenBank/DDBJ whole genome shotgun (WGS) entry which is preliminary data.</text>
</comment>
<dbReference type="SMART" id="SM00868">
    <property type="entry name" value="zf-AD"/>
    <property type="match status" value="1"/>
</dbReference>
<evidence type="ECO:0000313" key="10">
    <source>
        <dbReference type="EMBL" id="KAK9892479.1"/>
    </source>
</evidence>
<dbReference type="PANTHER" id="PTHR24379">
    <property type="entry name" value="KRAB AND ZINC FINGER DOMAIN-CONTAINING"/>
    <property type="match status" value="1"/>
</dbReference>
<dbReference type="SMART" id="SM00355">
    <property type="entry name" value="ZnF_C2H2"/>
    <property type="match status" value="18"/>
</dbReference>
<evidence type="ECO:0000256" key="5">
    <source>
        <dbReference type="PROSITE-ProRule" id="PRU00042"/>
    </source>
</evidence>
<feature type="region of interest" description="Disordered" evidence="7">
    <location>
        <begin position="1235"/>
        <end position="1288"/>
    </location>
</feature>
<reference evidence="10 11" key="1">
    <citation type="submission" date="2023-03" db="EMBL/GenBank/DDBJ databases">
        <title>Genome insight into feeding habits of ladybird beetles.</title>
        <authorList>
            <person name="Li H.-S."/>
            <person name="Huang Y.-H."/>
            <person name="Pang H."/>
        </authorList>
    </citation>
    <scope>NUCLEOTIDE SEQUENCE [LARGE SCALE GENOMIC DNA]</scope>
    <source>
        <strain evidence="10">SYSU_2023b</strain>
        <tissue evidence="10">Whole body</tissue>
    </source>
</reference>
<dbReference type="GO" id="GO:0008270">
    <property type="term" value="F:zinc ion binding"/>
    <property type="evidence" value="ECO:0007669"/>
    <property type="project" value="UniProtKB-UniRule"/>
</dbReference>
<dbReference type="PROSITE" id="PS51915">
    <property type="entry name" value="ZAD"/>
    <property type="match status" value="1"/>
</dbReference>
<keyword evidence="1 6" id="KW-0479">Metal-binding</keyword>
<protein>
    <submittedName>
        <fullName evidence="10">Uncharacterized protein</fullName>
    </submittedName>
</protein>
<name>A0AAW1VG02_9CUCU</name>
<dbReference type="GO" id="GO:0005634">
    <property type="term" value="C:nucleus"/>
    <property type="evidence" value="ECO:0007669"/>
    <property type="project" value="InterPro"/>
</dbReference>
<feature type="binding site" evidence="6">
    <location>
        <position position="48"/>
    </location>
    <ligand>
        <name>Zn(2+)</name>
        <dbReference type="ChEBI" id="CHEBI:29105"/>
    </ligand>
</feature>
<dbReference type="InterPro" id="IPR012934">
    <property type="entry name" value="Znf_AD"/>
</dbReference>
<evidence type="ECO:0000256" key="2">
    <source>
        <dbReference type="ARBA" id="ARBA00022737"/>
    </source>
</evidence>
<feature type="compositionally biased region" description="Acidic residues" evidence="7">
    <location>
        <begin position="1191"/>
        <end position="1201"/>
    </location>
</feature>
<organism evidence="10 11">
    <name type="scientific">Henosepilachna vigintioctopunctata</name>
    <dbReference type="NCBI Taxonomy" id="420089"/>
    <lineage>
        <taxon>Eukaryota</taxon>
        <taxon>Metazoa</taxon>
        <taxon>Ecdysozoa</taxon>
        <taxon>Arthropoda</taxon>
        <taxon>Hexapoda</taxon>
        <taxon>Insecta</taxon>
        <taxon>Pterygota</taxon>
        <taxon>Neoptera</taxon>
        <taxon>Endopterygota</taxon>
        <taxon>Coleoptera</taxon>
        <taxon>Polyphaga</taxon>
        <taxon>Cucujiformia</taxon>
        <taxon>Coccinelloidea</taxon>
        <taxon>Coccinellidae</taxon>
        <taxon>Epilachninae</taxon>
        <taxon>Epilachnini</taxon>
        <taxon>Henosepilachna</taxon>
    </lineage>
</organism>
<dbReference type="PROSITE" id="PS50157">
    <property type="entry name" value="ZINC_FINGER_C2H2_2"/>
    <property type="match status" value="6"/>
</dbReference>
<feature type="domain" description="C2H2-type" evidence="8">
    <location>
        <begin position="763"/>
        <end position="787"/>
    </location>
</feature>
<dbReference type="SUPFAM" id="SSF57716">
    <property type="entry name" value="Glucocorticoid receptor-like (DNA-binding domain)"/>
    <property type="match status" value="1"/>
</dbReference>
<feature type="domain" description="C2H2-type" evidence="8">
    <location>
        <begin position="709"/>
        <end position="733"/>
    </location>
</feature>
<proteinExistence type="predicted"/>
<dbReference type="Proteomes" id="UP001431783">
    <property type="component" value="Unassembled WGS sequence"/>
</dbReference>
<dbReference type="Gene3D" id="3.30.160.60">
    <property type="entry name" value="Classic Zinc Finger"/>
    <property type="match status" value="5"/>
</dbReference>
<evidence type="ECO:0000313" key="11">
    <source>
        <dbReference type="Proteomes" id="UP001431783"/>
    </source>
</evidence>
<evidence type="ECO:0000256" key="3">
    <source>
        <dbReference type="ARBA" id="ARBA00022771"/>
    </source>
</evidence>
<feature type="compositionally biased region" description="Polar residues" evidence="7">
    <location>
        <begin position="1270"/>
        <end position="1288"/>
    </location>
</feature>
<dbReference type="PROSITE" id="PS00028">
    <property type="entry name" value="ZINC_FINGER_C2H2_1"/>
    <property type="match status" value="7"/>
</dbReference>
<feature type="compositionally biased region" description="Low complexity" evidence="7">
    <location>
        <begin position="1241"/>
        <end position="1255"/>
    </location>
</feature>
<accession>A0AAW1VG02</accession>
<feature type="region of interest" description="Disordered" evidence="7">
    <location>
        <begin position="922"/>
        <end position="941"/>
    </location>
</feature>
<feature type="compositionally biased region" description="Basic and acidic residues" evidence="7">
    <location>
        <begin position="1174"/>
        <end position="1184"/>
    </location>
</feature>
<feature type="domain" description="C2H2-type" evidence="8">
    <location>
        <begin position="818"/>
        <end position="846"/>
    </location>
</feature>
<keyword evidence="3 5" id="KW-0863">Zinc-finger</keyword>
<dbReference type="PANTHER" id="PTHR24379:SF121">
    <property type="entry name" value="C2H2-TYPE DOMAIN-CONTAINING PROTEIN"/>
    <property type="match status" value="1"/>
</dbReference>
<sequence length="1356" mass="155249">MDTKLCRICGRLGTTHQDIFKIEGLKHKIETCLPIFVTQHCLLPDTICEECITNIKRYFHFIKDCLQSIIVLESQYDLKESCLKSKRRHDKGCMVDFSNSTKTQDTQTEDKYDILFTKYNEENSEKTKLPFLGCDIKLVDYEVESEVSETDNYPHQGRVTVINAKSNKKKVDDFLNNFLATKSKFTREYFDNFENNLISEIVQKKSVKRKGDSIENLPVKICKLESGNRRKSKVPKKIDNVLHIVQKESFKDTCEKNEVLSESFQEQSFENPINMVETVTDISIPQLCLLCERQFSGPAALAAHIFEVHDIDFNGTVENSCERKKRIPNLLKISDIKRSNSFDDNQSNEPISPTNQNLTSCQGQVSSEHCCQVCPYYTSTKHELYSHCRSEHLAELTFMCGICYQPATTLLNLKNHLTICAIEHPVTTRYFCTICKYGEDTMRNMEGHVLVHDFLIDMCKREVRMFDPADYVELNPSCESGPISPSSNSLSCNLCFQSSFQSFKEFSYHRRKEHSKFHCDLCNKFYGRNSHLWKHVNRLHKNHPSITCQICYKTSASKYHLGQHFSKSHCTKLKTPSVENNSNDEVTSKPTDEQFIFTKFQTFEFRSNEQNISTNPKKSTSSEFDEISNNATSDQEIFDEVFVPSENITVPKEVDASSDLYTNIITNYTPPPNGGEFKCPKCTKGFSQKILLKKHKKNCRPKLQKDLLTRCKSCARIFKDRQSLAKHLVNYHSEYSCEICSQKSQSKCEIVSHIRSVHPNCMLFCQICGKILRSKQNLADHLKDHSNSFVCQFCGDLLPNKIKLKMHILSLHRKILSLSCGICLKLFESQHILRNHVQLVHKNDLRPFTSCTVCGKNYGSKWKTYDHVNKSHGLFFKVCKTCLEIFDTEEQLYAHCEELHSMKNQNANIKNSQFNTITKHEFEETNDSDELDDHEDNENGTENIFSNLSTEMSGVSKISLLERRLLGKTVTNEEPERKIVKVLENKCIGDKLKSNNGKSKTKRSLDFKLEEDIQTQQSTSKRTVYVNSDVPSLCEICFKTWPAKKHLWQHYIRCHKSVAATVCGICLKTNVDYRALQQHLRSNHPTLLHGQGFGSNFICRICGRYHNASSKLKLHMAIHENFDWSILDVLKDENKTTNGEECSSEENQTYEENDRYFESLIEQVECSSDEEDDEKQKENDEKNDSSSSSDPIEESESDSASESEVRNEEVGTNSPFETGEETMKNEMFAVNASGAQTEFHSSGSDDSSSESGSSDGVDEINDEVVDRSNTRSSNDASIANGLDNSNSDAFLEVDSMPYADSSMYRFKTEELDSAVKSISYECEEVIKQELEIEYCELPMSSSLNEREIESAVGSIL</sequence>
<evidence type="ECO:0000256" key="1">
    <source>
        <dbReference type="ARBA" id="ARBA00022723"/>
    </source>
</evidence>
<feature type="domain" description="C2H2-type" evidence="8">
    <location>
        <begin position="1097"/>
        <end position="1119"/>
    </location>
</feature>
<feature type="domain" description="C2H2-type" evidence="8">
    <location>
        <begin position="677"/>
        <end position="697"/>
    </location>
</feature>
<gene>
    <name evidence="10" type="ORF">WA026_020470</name>
</gene>
<feature type="binding site" evidence="6">
    <location>
        <position position="51"/>
    </location>
    <ligand>
        <name>Zn(2+)</name>
        <dbReference type="ChEBI" id="CHEBI:29105"/>
    </ligand>
</feature>
<evidence type="ECO:0000256" key="7">
    <source>
        <dbReference type="SAM" id="MobiDB-lite"/>
    </source>
</evidence>
<evidence type="ECO:0000256" key="6">
    <source>
        <dbReference type="PROSITE-ProRule" id="PRU01263"/>
    </source>
</evidence>
<feature type="binding site" evidence="6">
    <location>
        <position position="6"/>
    </location>
    <ligand>
        <name>Zn(2+)</name>
        <dbReference type="ChEBI" id="CHEBI:29105"/>
    </ligand>
</feature>
<dbReference type="InterPro" id="IPR013087">
    <property type="entry name" value="Znf_C2H2_type"/>
</dbReference>
<feature type="domain" description="ZAD" evidence="9">
    <location>
        <begin position="4"/>
        <end position="75"/>
    </location>
</feature>
<evidence type="ECO:0000259" key="8">
    <source>
        <dbReference type="PROSITE" id="PS50157"/>
    </source>
</evidence>
<keyword evidence="4 6" id="KW-0862">Zinc</keyword>
<feature type="region of interest" description="Disordered" evidence="7">
    <location>
        <begin position="1165"/>
        <end position="1220"/>
    </location>
</feature>
<dbReference type="SUPFAM" id="SSF57667">
    <property type="entry name" value="beta-beta-alpha zinc fingers"/>
    <property type="match status" value="1"/>
</dbReference>
<dbReference type="Pfam" id="PF07776">
    <property type="entry name" value="zf-AD"/>
    <property type="match status" value="1"/>
</dbReference>
<feature type="domain" description="C2H2-type" evidence="8">
    <location>
        <begin position="517"/>
        <end position="545"/>
    </location>
</feature>
<dbReference type="InterPro" id="IPR036236">
    <property type="entry name" value="Znf_C2H2_sf"/>
</dbReference>
<feature type="binding site" evidence="6">
    <location>
        <position position="9"/>
    </location>
    <ligand>
        <name>Zn(2+)</name>
        <dbReference type="ChEBI" id="CHEBI:29105"/>
    </ligand>
</feature>